<dbReference type="EMBL" id="JANPWB010000006">
    <property type="protein sequence ID" value="KAJ1176528.1"/>
    <property type="molecule type" value="Genomic_DNA"/>
</dbReference>
<name>A0AAV7TL63_PLEWA</name>
<evidence type="ECO:0000313" key="1">
    <source>
        <dbReference type="EMBL" id="KAJ1176528.1"/>
    </source>
</evidence>
<comment type="caution">
    <text evidence="1">The sequence shown here is derived from an EMBL/GenBank/DDBJ whole genome shotgun (WGS) entry which is preliminary data.</text>
</comment>
<sequence length="100" mass="11669">MRLFRYSIRPSYRCLRQVPHCDPTVRLCPFVSLPSSPASKGGEYQYTNSWRARFQEIRLLSHLTAGTRRPPITHLRATSVHILMSWNSKQIGSQYIQLDH</sequence>
<evidence type="ECO:0000313" key="2">
    <source>
        <dbReference type="Proteomes" id="UP001066276"/>
    </source>
</evidence>
<dbReference type="AlphaFoldDB" id="A0AAV7TL63"/>
<gene>
    <name evidence="1" type="ORF">NDU88_001806</name>
</gene>
<keyword evidence="2" id="KW-1185">Reference proteome</keyword>
<proteinExistence type="predicted"/>
<protein>
    <submittedName>
        <fullName evidence="1">Uncharacterized protein</fullName>
    </submittedName>
</protein>
<reference evidence="1" key="1">
    <citation type="journal article" date="2022" name="bioRxiv">
        <title>Sequencing and chromosome-scale assembly of the giantPleurodeles waltlgenome.</title>
        <authorList>
            <person name="Brown T."/>
            <person name="Elewa A."/>
            <person name="Iarovenko S."/>
            <person name="Subramanian E."/>
            <person name="Araus A.J."/>
            <person name="Petzold A."/>
            <person name="Susuki M."/>
            <person name="Suzuki K.-i.T."/>
            <person name="Hayashi T."/>
            <person name="Toyoda A."/>
            <person name="Oliveira C."/>
            <person name="Osipova E."/>
            <person name="Leigh N.D."/>
            <person name="Simon A."/>
            <person name="Yun M.H."/>
        </authorList>
    </citation>
    <scope>NUCLEOTIDE SEQUENCE</scope>
    <source>
        <strain evidence="1">20211129_DDA</strain>
        <tissue evidence="1">Liver</tissue>
    </source>
</reference>
<dbReference type="Proteomes" id="UP001066276">
    <property type="component" value="Chromosome 3_2"/>
</dbReference>
<organism evidence="1 2">
    <name type="scientific">Pleurodeles waltl</name>
    <name type="common">Iberian ribbed newt</name>
    <dbReference type="NCBI Taxonomy" id="8319"/>
    <lineage>
        <taxon>Eukaryota</taxon>
        <taxon>Metazoa</taxon>
        <taxon>Chordata</taxon>
        <taxon>Craniata</taxon>
        <taxon>Vertebrata</taxon>
        <taxon>Euteleostomi</taxon>
        <taxon>Amphibia</taxon>
        <taxon>Batrachia</taxon>
        <taxon>Caudata</taxon>
        <taxon>Salamandroidea</taxon>
        <taxon>Salamandridae</taxon>
        <taxon>Pleurodelinae</taxon>
        <taxon>Pleurodeles</taxon>
    </lineage>
</organism>
<accession>A0AAV7TL63</accession>